<accession>A0ABQ3EK52</accession>
<keyword evidence="2" id="KW-1185">Reference proteome</keyword>
<dbReference type="RefSeq" id="WP_190182297.1">
    <property type="nucleotide sequence ID" value="NZ_BMVP01000001.1"/>
</dbReference>
<dbReference type="EMBL" id="BMVP01000001">
    <property type="protein sequence ID" value="GHB38435.1"/>
    <property type="molecule type" value="Genomic_DNA"/>
</dbReference>
<sequence length="131" mass="13961">MFGFLLFAVVAAVTGWLVRRVQRRRAKAGSPAGIPCMARHPEGRGRWRSGRVHVDQGAARWIPRRGPAVDLAGARATAVRPTSVREGLSINPGSRIVTCAPVAGPAIEIAVMPLDLRELLALVPEAGDVAR</sequence>
<gene>
    <name evidence="1" type="ORF">GCM10010347_04810</name>
</gene>
<reference evidence="2" key="1">
    <citation type="journal article" date="2019" name="Int. J. Syst. Evol. Microbiol.">
        <title>The Global Catalogue of Microorganisms (GCM) 10K type strain sequencing project: providing services to taxonomists for standard genome sequencing and annotation.</title>
        <authorList>
            <consortium name="The Broad Institute Genomics Platform"/>
            <consortium name="The Broad Institute Genome Sequencing Center for Infectious Disease"/>
            <person name="Wu L."/>
            <person name="Ma J."/>
        </authorList>
    </citation>
    <scope>NUCLEOTIDE SEQUENCE [LARGE SCALE GENOMIC DNA]</scope>
    <source>
        <strain evidence="2">JCM 4738</strain>
    </source>
</reference>
<organism evidence="1 2">
    <name type="scientific">Streptomyces cirratus</name>
    <dbReference type="NCBI Taxonomy" id="68187"/>
    <lineage>
        <taxon>Bacteria</taxon>
        <taxon>Bacillati</taxon>
        <taxon>Actinomycetota</taxon>
        <taxon>Actinomycetes</taxon>
        <taxon>Kitasatosporales</taxon>
        <taxon>Streptomycetaceae</taxon>
        <taxon>Streptomyces</taxon>
    </lineage>
</organism>
<dbReference type="Proteomes" id="UP000642673">
    <property type="component" value="Unassembled WGS sequence"/>
</dbReference>
<name>A0ABQ3EK52_9ACTN</name>
<evidence type="ECO:0008006" key="3">
    <source>
        <dbReference type="Google" id="ProtNLM"/>
    </source>
</evidence>
<comment type="caution">
    <text evidence="1">The sequence shown here is derived from an EMBL/GenBank/DDBJ whole genome shotgun (WGS) entry which is preliminary data.</text>
</comment>
<protein>
    <recommendedName>
        <fullName evidence="3">DUF2550 family protein</fullName>
    </recommendedName>
</protein>
<evidence type="ECO:0000313" key="1">
    <source>
        <dbReference type="EMBL" id="GHB38435.1"/>
    </source>
</evidence>
<evidence type="ECO:0000313" key="2">
    <source>
        <dbReference type="Proteomes" id="UP000642673"/>
    </source>
</evidence>
<proteinExistence type="predicted"/>